<protein>
    <recommendedName>
        <fullName evidence="4">DNA-directed primase/polymerase protein</fullName>
        <ecNumber evidence="6">2.7.7.102</ecNumber>
        <ecNumber evidence="2">2.7.7.7</ecNumber>
    </recommendedName>
</protein>
<evidence type="ECO:0000256" key="1">
    <source>
        <dbReference type="ARBA" id="ARBA00009762"/>
    </source>
</evidence>
<evidence type="ECO:0000256" key="6">
    <source>
        <dbReference type="ARBA" id="ARBA00044768"/>
    </source>
</evidence>
<keyword evidence="3" id="KW-0808">Transferase</keyword>
<dbReference type="InterPro" id="IPR044917">
    <property type="entry name" value="PRIMPOL"/>
</dbReference>
<name>A0A816BM83_9BILA</name>
<evidence type="ECO:0000313" key="9">
    <source>
        <dbReference type="EMBL" id="CAF1610999.1"/>
    </source>
</evidence>
<sequence length="822" mass="96050">MTSVQNLIKRLFPHKIITHRLSDLHNQLLQQSIDKNDIFLSIEKENKSRQFCCLSIEELLRLFECCPTTERTLYESISINKPVRTYIDFEYLIDKNLNIQNHYIGPMCCLKVLYYFLNAPDDTINTVERYTENILKQFLVLEASTTEKISYHFINVNPSILFESISSLGIFIKAIIRFLLLAIVKHKCAMFNMDIPIEQFNNASNLINQLAPFIHTLRNHCRQCNTSIPYVSIADIAYLLVQNRGNEWTLAIDTNVYSKNQQFRLFNCVKYGKNNPLVPSTTFPFHYQLEYSSHNLLKKSLITFMEDDHIPKVYLNGDKFDINLSSISNRITTFSYNLININLTNQHIIPLTFSKPSTNVSKSRTPQNLIHFNKINHLNSSVKDIQLFLNFVENIVTSEPSYQGYVHTCVRGIYNKDLLFFNIAEKLHEHELATKYPPFDPLKFEQFFVNFRTTDSTLIHLIDQIKSSTVFTLDTESILIPYQLNKPALIQFQIILSESFSSVVLIEMCHLPRAYEHTLTLVKQFFQTLFNADKNIFIWGDSRELHNFCSYNLFTCDQLDLCNPIDLQNEFKTHWNKQHPHQPTTSASINYSELACELSQWLDKCRTTSSFDIGLDRTLYHFNSAEIEHYQSLIRYAVYDFLSMQQIILKLKLIEHQESNINPSNEIITATLNDLTDMARDDDQHDLPTTNNFEPISPADIQADSTPKRQQTLTKAERRPIHNRTSILKQRKRYYKNEIIISNIDRRFTIKQIKGIIKSYSVPYSAVKFSTSSTTRKQSVHIGIRSPSQLNDYQHQIDHLFTTSHYNRFINHQQTYRSSSKR</sequence>
<proteinExistence type="inferred from homology"/>
<dbReference type="OrthoDB" id="9974184at2759"/>
<comment type="catalytic activity">
    <reaction evidence="5">
        <text>ssDNA + n NTP = ssDNA/pppN(pN)n-1 hybrid + (n-1) diphosphate.</text>
        <dbReference type="EC" id="2.7.7.102"/>
    </reaction>
</comment>
<accession>A0A816BM83</accession>
<dbReference type="Proteomes" id="UP000663834">
    <property type="component" value="Unassembled WGS sequence"/>
</dbReference>
<comment type="catalytic activity">
    <reaction evidence="7">
        <text>DNA(n) + a 2'-deoxyribonucleoside 5'-triphosphate = DNA(n+1) + diphosphate</text>
        <dbReference type="Rhea" id="RHEA:22508"/>
        <dbReference type="Rhea" id="RHEA-COMP:17339"/>
        <dbReference type="Rhea" id="RHEA-COMP:17340"/>
        <dbReference type="ChEBI" id="CHEBI:33019"/>
        <dbReference type="ChEBI" id="CHEBI:61560"/>
        <dbReference type="ChEBI" id="CHEBI:173112"/>
        <dbReference type="EC" id="2.7.7.7"/>
    </reaction>
    <physiologicalReaction direction="left-to-right" evidence="7">
        <dbReference type="Rhea" id="RHEA:22509"/>
    </physiologicalReaction>
</comment>
<dbReference type="GO" id="GO:0009411">
    <property type="term" value="P:response to UV"/>
    <property type="evidence" value="ECO:0007669"/>
    <property type="project" value="TreeGrafter"/>
</dbReference>
<evidence type="ECO:0000256" key="8">
    <source>
        <dbReference type="SAM" id="MobiDB-lite"/>
    </source>
</evidence>
<dbReference type="GO" id="GO:0006264">
    <property type="term" value="P:mitochondrial DNA replication"/>
    <property type="evidence" value="ECO:0007669"/>
    <property type="project" value="TreeGrafter"/>
</dbReference>
<dbReference type="GO" id="GO:0005634">
    <property type="term" value="C:nucleus"/>
    <property type="evidence" value="ECO:0007669"/>
    <property type="project" value="TreeGrafter"/>
</dbReference>
<dbReference type="AlphaFoldDB" id="A0A816BM83"/>
<comment type="caution">
    <text evidence="9">The sequence shown here is derived from an EMBL/GenBank/DDBJ whole genome shotgun (WGS) entry which is preliminary data.</text>
</comment>
<dbReference type="GO" id="GO:0031297">
    <property type="term" value="P:replication fork processing"/>
    <property type="evidence" value="ECO:0007669"/>
    <property type="project" value="TreeGrafter"/>
</dbReference>
<dbReference type="GO" id="GO:0042276">
    <property type="term" value="P:error-prone translesion synthesis"/>
    <property type="evidence" value="ECO:0007669"/>
    <property type="project" value="InterPro"/>
</dbReference>
<comment type="similarity">
    <text evidence="1">Belongs to the eukaryotic-type primase small subunit family.</text>
</comment>
<dbReference type="GO" id="GO:0003682">
    <property type="term" value="F:chromatin binding"/>
    <property type="evidence" value="ECO:0007669"/>
    <property type="project" value="TreeGrafter"/>
</dbReference>
<evidence type="ECO:0000256" key="5">
    <source>
        <dbReference type="ARBA" id="ARBA00044677"/>
    </source>
</evidence>
<gene>
    <name evidence="9" type="ORF">KQP761_LOCUS23367</name>
</gene>
<dbReference type="GO" id="GO:0005759">
    <property type="term" value="C:mitochondrial matrix"/>
    <property type="evidence" value="ECO:0007669"/>
    <property type="project" value="TreeGrafter"/>
</dbReference>
<dbReference type="EMBL" id="CAJNOW010012521">
    <property type="protein sequence ID" value="CAF1610999.1"/>
    <property type="molecule type" value="Genomic_DNA"/>
</dbReference>
<dbReference type="PANTHER" id="PTHR31399">
    <property type="entry name" value="DNA-DIRECTED PRIMASE / POLYMERASE PROTEIN"/>
    <property type="match status" value="1"/>
</dbReference>
<keyword evidence="3" id="KW-0239">DNA-directed DNA polymerase</keyword>
<organism evidence="9 10">
    <name type="scientific">Rotaria magnacalcarata</name>
    <dbReference type="NCBI Taxonomy" id="392030"/>
    <lineage>
        <taxon>Eukaryota</taxon>
        <taxon>Metazoa</taxon>
        <taxon>Spiralia</taxon>
        <taxon>Gnathifera</taxon>
        <taxon>Rotifera</taxon>
        <taxon>Eurotatoria</taxon>
        <taxon>Bdelloidea</taxon>
        <taxon>Philodinida</taxon>
        <taxon>Philodinidae</taxon>
        <taxon>Rotaria</taxon>
    </lineage>
</organism>
<evidence type="ECO:0000313" key="10">
    <source>
        <dbReference type="Proteomes" id="UP000663834"/>
    </source>
</evidence>
<keyword evidence="3" id="KW-0548">Nucleotidyltransferase</keyword>
<evidence type="ECO:0000256" key="7">
    <source>
        <dbReference type="ARBA" id="ARBA00047303"/>
    </source>
</evidence>
<evidence type="ECO:0000256" key="4">
    <source>
        <dbReference type="ARBA" id="ARBA00026139"/>
    </source>
</evidence>
<dbReference type="EC" id="2.7.7.7" evidence="2"/>
<feature type="compositionally biased region" description="Polar residues" evidence="8">
    <location>
        <begin position="703"/>
        <end position="714"/>
    </location>
</feature>
<evidence type="ECO:0000256" key="3">
    <source>
        <dbReference type="ARBA" id="ARBA00022932"/>
    </source>
</evidence>
<dbReference type="GO" id="GO:0003887">
    <property type="term" value="F:DNA-directed DNA polymerase activity"/>
    <property type="evidence" value="ECO:0007669"/>
    <property type="project" value="UniProtKB-KW"/>
</dbReference>
<reference evidence="9" key="1">
    <citation type="submission" date="2021-02" db="EMBL/GenBank/DDBJ databases">
        <authorList>
            <person name="Nowell W R."/>
        </authorList>
    </citation>
    <scope>NUCLEOTIDE SEQUENCE</scope>
</reference>
<evidence type="ECO:0000256" key="2">
    <source>
        <dbReference type="ARBA" id="ARBA00012417"/>
    </source>
</evidence>
<feature type="region of interest" description="Disordered" evidence="8">
    <location>
        <begin position="683"/>
        <end position="727"/>
    </location>
</feature>
<dbReference type="PANTHER" id="PTHR31399:SF0">
    <property type="entry name" value="DNA-DIRECTED PRIMASE_POLYMERASE PROTEIN"/>
    <property type="match status" value="1"/>
</dbReference>
<dbReference type="EC" id="2.7.7.102" evidence="6"/>